<keyword evidence="3 5" id="KW-1133">Transmembrane helix</keyword>
<comment type="similarity">
    <text evidence="5">Belongs to the UPF0344 family.</text>
</comment>
<feature type="transmembrane region" description="Helical" evidence="5">
    <location>
        <begin position="6"/>
        <end position="23"/>
    </location>
</feature>
<evidence type="ECO:0000256" key="1">
    <source>
        <dbReference type="ARBA" id="ARBA00022475"/>
    </source>
</evidence>
<dbReference type="OrthoDB" id="2365314at2"/>
<organism evidence="6 7">
    <name type="scientific">Bacillus manliponensis</name>
    <dbReference type="NCBI Taxonomy" id="574376"/>
    <lineage>
        <taxon>Bacteria</taxon>
        <taxon>Bacillati</taxon>
        <taxon>Bacillota</taxon>
        <taxon>Bacilli</taxon>
        <taxon>Bacillales</taxon>
        <taxon>Bacillaceae</taxon>
        <taxon>Bacillus</taxon>
        <taxon>Bacillus cereus group</taxon>
    </lineage>
</organism>
<dbReference type="eggNOG" id="ENOG5032W2Q">
    <property type="taxonomic scope" value="Bacteria"/>
</dbReference>
<keyword evidence="4 5" id="KW-0472">Membrane</keyword>
<comment type="caution">
    <text evidence="6">The sequence shown here is derived from an EMBL/GenBank/DDBJ whole genome shotgun (WGS) entry which is preliminary data.</text>
</comment>
<dbReference type="STRING" id="574376.BAMA_17230"/>
<dbReference type="AlphaFoldDB" id="A0A073K165"/>
<sequence>MVHMHITAWVLGLLLFFVAYSMYTAGRKGKGIHMGLRLVYILIIISGFMLYQGIMEYATSKMHMMYGLKMFVGVLVIGTMEMVLVRTSKKKSTGVVWTLFIIALVVVLYLGLRLPIGFKPFA</sequence>
<name>A0A073K165_9BACI</name>
<reference evidence="6 7" key="1">
    <citation type="submission" date="2014-06" db="EMBL/GenBank/DDBJ databases">
        <title>Draft genome sequence of Bacillus manliponensis JCM 15802 (MCCC 1A00708).</title>
        <authorList>
            <person name="Lai Q."/>
            <person name="Liu Y."/>
            <person name="Shao Z."/>
        </authorList>
    </citation>
    <scope>NUCLEOTIDE SEQUENCE [LARGE SCALE GENOMIC DNA]</scope>
    <source>
        <strain evidence="6 7">JCM 15802</strain>
    </source>
</reference>
<dbReference type="RefSeq" id="WP_034637469.1">
    <property type="nucleotide sequence ID" value="NZ_CBCSJC010000003.1"/>
</dbReference>
<keyword evidence="1 5" id="KW-1003">Cell membrane</keyword>
<feature type="transmembrane region" description="Helical" evidence="5">
    <location>
        <begin position="66"/>
        <end position="85"/>
    </location>
</feature>
<dbReference type="NCBIfam" id="NF010194">
    <property type="entry name" value="PRK13673.1-1"/>
    <property type="match status" value="1"/>
</dbReference>
<evidence type="ECO:0000256" key="5">
    <source>
        <dbReference type="HAMAP-Rule" id="MF_01536"/>
    </source>
</evidence>
<protein>
    <recommendedName>
        <fullName evidence="5">UPF0344 protein BAMA_17230</fullName>
    </recommendedName>
</protein>
<evidence type="ECO:0000313" key="6">
    <source>
        <dbReference type="EMBL" id="KEK20187.1"/>
    </source>
</evidence>
<evidence type="ECO:0000256" key="4">
    <source>
        <dbReference type="ARBA" id="ARBA00023136"/>
    </source>
</evidence>
<proteinExistence type="inferred from homology"/>
<dbReference type="HAMAP" id="MF_01536">
    <property type="entry name" value="UPF0344"/>
    <property type="match status" value="1"/>
</dbReference>
<feature type="transmembrane region" description="Helical" evidence="5">
    <location>
        <begin position="35"/>
        <end position="54"/>
    </location>
</feature>
<dbReference type="GO" id="GO:0005886">
    <property type="term" value="C:plasma membrane"/>
    <property type="evidence" value="ECO:0007669"/>
    <property type="project" value="UniProtKB-SubCell"/>
</dbReference>
<evidence type="ECO:0000313" key="7">
    <source>
        <dbReference type="Proteomes" id="UP000027822"/>
    </source>
</evidence>
<dbReference type="InterPro" id="IPR010899">
    <property type="entry name" value="UPF0344"/>
</dbReference>
<accession>A0A073K165</accession>
<comment type="subcellular location">
    <subcellularLocation>
        <location evidence="5">Cell membrane</location>
        <topology evidence="5">Multi-pass membrane protein</topology>
    </subcellularLocation>
</comment>
<keyword evidence="7" id="KW-1185">Reference proteome</keyword>
<gene>
    <name evidence="6" type="ORF">BAMA_17230</name>
</gene>
<evidence type="ECO:0000256" key="3">
    <source>
        <dbReference type="ARBA" id="ARBA00022989"/>
    </source>
</evidence>
<keyword evidence="2 5" id="KW-0812">Transmembrane</keyword>
<feature type="transmembrane region" description="Helical" evidence="5">
    <location>
        <begin position="94"/>
        <end position="112"/>
    </location>
</feature>
<dbReference type="Proteomes" id="UP000027822">
    <property type="component" value="Unassembled WGS sequence"/>
</dbReference>
<dbReference type="EMBL" id="JOTN01000004">
    <property type="protein sequence ID" value="KEK20187.1"/>
    <property type="molecule type" value="Genomic_DNA"/>
</dbReference>
<dbReference type="Pfam" id="PF07457">
    <property type="entry name" value="DUF1516"/>
    <property type="match status" value="1"/>
</dbReference>
<evidence type="ECO:0000256" key="2">
    <source>
        <dbReference type="ARBA" id="ARBA00022692"/>
    </source>
</evidence>